<protein>
    <submittedName>
        <fullName evidence="2">Uncharacterized protein</fullName>
    </submittedName>
</protein>
<evidence type="ECO:0000313" key="3">
    <source>
        <dbReference type="Proteomes" id="UP000326757"/>
    </source>
</evidence>
<accession>A0A5N6JXU1</accession>
<feature type="compositionally biased region" description="Polar residues" evidence="1">
    <location>
        <begin position="83"/>
        <end position="95"/>
    </location>
</feature>
<proteinExistence type="predicted"/>
<feature type="region of interest" description="Disordered" evidence="1">
    <location>
        <begin position="83"/>
        <end position="102"/>
    </location>
</feature>
<evidence type="ECO:0000313" key="2">
    <source>
        <dbReference type="EMBL" id="KAB8293974.1"/>
    </source>
</evidence>
<dbReference type="OrthoDB" id="10448473at2759"/>
<dbReference type="Proteomes" id="UP000326757">
    <property type="component" value="Unassembled WGS sequence"/>
</dbReference>
<evidence type="ECO:0000256" key="1">
    <source>
        <dbReference type="SAM" id="MobiDB-lite"/>
    </source>
</evidence>
<keyword evidence="3" id="KW-1185">Reference proteome</keyword>
<dbReference type="EMBL" id="VIGI01000011">
    <property type="protein sequence ID" value="KAB8293974.1"/>
    <property type="molecule type" value="Genomic_DNA"/>
</dbReference>
<sequence>MPRNSNQIWPRRRCTSIEKKEAVVFTEPTQPRRALHCINFYRPLYIYSESAPYASLLDPGAHSPIIRLRGLTCPYLSGSTDLRSPYSQSLSNSSELLVDSKP</sequence>
<reference evidence="2 3" key="1">
    <citation type="submission" date="2019-06" db="EMBL/GenBank/DDBJ databases">
        <title>Genome Sequence of the Brown Rot Fungal Pathogen Monilinia laxa.</title>
        <authorList>
            <person name="De Miccolis Angelini R.M."/>
            <person name="Landi L."/>
            <person name="Abate D."/>
            <person name="Pollastro S."/>
            <person name="Romanazzi G."/>
            <person name="Faretra F."/>
        </authorList>
    </citation>
    <scope>NUCLEOTIDE SEQUENCE [LARGE SCALE GENOMIC DNA]</scope>
    <source>
        <strain evidence="2 3">Mlax316</strain>
    </source>
</reference>
<organism evidence="2 3">
    <name type="scientific">Monilinia laxa</name>
    <name type="common">Brown rot fungus</name>
    <name type="synonym">Sclerotinia laxa</name>
    <dbReference type="NCBI Taxonomy" id="61186"/>
    <lineage>
        <taxon>Eukaryota</taxon>
        <taxon>Fungi</taxon>
        <taxon>Dikarya</taxon>
        <taxon>Ascomycota</taxon>
        <taxon>Pezizomycotina</taxon>
        <taxon>Leotiomycetes</taxon>
        <taxon>Helotiales</taxon>
        <taxon>Sclerotiniaceae</taxon>
        <taxon>Monilinia</taxon>
    </lineage>
</organism>
<dbReference type="AlphaFoldDB" id="A0A5N6JXU1"/>
<comment type="caution">
    <text evidence="2">The sequence shown here is derived from an EMBL/GenBank/DDBJ whole genome shotgun (WGS) entry which is preliminary data.</text>
</comment>
<gene>
    <name evidence="2" type="ORF">EYC80_009441</name>
</gene>
<name>A0A5N6JXU1_MONLA</name>